<evidence type="ECO:0000313" key="7">
    <source>
        <dbReference type="Proteomes" id="UP000612361"/>
    </source>
</evidence>
<dbReference type="Pfam" id="PF13407">
    <property type="entry name" value="Peripla_BP_4"/>
    <property type="match status" value="1"/>
</dbReference>
<dbReference type="Proteomes" id="UP000612361">
    <property type="component" value="Unassembled WGS sequence"/>
</dbReference>
<evidence type="ECO:0000256" key="3">
    <source>
        <dbReference type="ARBA" id="ARBA00022729"/>
    </source>
</evidence>
<keyword evidence="3 4" id="KW-0732">Signal</keyword>
<evidence type="ECO:0000256" key="2">
    <source>
        <dbReference type="ARBA" id="ARBA00007639"/>
    </source>
</evidence>
<protein>
    <submittedName>
        <fullName evidence="6">Substrate-binding domain-containing protein</fullName>
    </submittedName>
</protein>
<feature type="domain" description="Periplasmic binding protein" evidence="5">
    <location>
        <begin position="64"/>
        <end position="321"/>
    </location>
</feature>
<feature type="chain" id="PRO_5037747628" evidence="4">
    <location>
        <begin position="22"/>
        <end position="365"/>
    </location>
</feature>
<gene>
    <name evidence="6" type="ORF">H8K47_02700</name>
</gene>
<dbReference type="EMBL" id="JACOGG010000002">
    <property type="protein sequence ID" value="MBC3934262.1"/>
    <property type="molecule type" value="Genomic_DNA"/>
</dbReference>
<proteinExistence type="inferred from homology"/>
<dbReference type="GO" id="GO:0030246">
    <property type="term" value="F:carbohydrate binding"/>
    <property type="evidence" value="ECO:0007669"/>
    <property type="project" value="UniProtKB-ARBA"/>
</dbReference>
<dbReference type="SUPFAM" id="SSF53822">
    <property type="entry name" value="Periplasmic binding protein-like I"/>
    <property type="match status" value="1"/>
</dbReference>
<dbReference type="PANTHER" id="PTHR46847">
    <property type="entry name" value="D-ALLOSE-BINDING PERIPLASMIC PROTEIN-RELATED"/>
    <property type="match status" value="1"/>
</dbReference>
<dbReference type="InterPro" id="IPR028082">
    <property type="entry name" value="Peripla_BP_I"/>
</dbReference>
<sequence>MQSKCLTVLFVAFSFIASATAQENPMQFLSRANAKVARAASLKNKWDGPVEGPKLQKKKKIIFIAADMSDAGTSGLFNGVREAGMAASWETLPIDCRGRCNQGAAIIKQAIDMKADGIILAGVDVSTQAKGMAAAASAKIPVVGWHASLKPGPVDGLFTNLATNPKEVAQLAALLTVVESNNKAGIVVFTDSTNPFLQAKSAAIIETVKQCEGCKLLSVEDVPLAETHLKMKPAVESAVKRHGAKWTHVIAVNDYYFDMLESAPIAALLSNNKLTGVAAGDGSATAYKRIRSNGIQTGTVPEPLTQQAWQLVDELNRAFGGQPASNFAIPPHLVTAQNIAYDGGAKNSFEPANDFRHHYQEIWNK</sequence>
<comment type="similarity">
    <text evidence="2">Belongs to the bacterial solute-binding protein 2 family.</text>
</comment>
<evidence type="ECO:0000256" key="4">
    <source>
        <dbReference type="SAM" id="SignalP"/>
    </source>
</evidence>
<dbReference type="Gene3D" id="3.40.50.2300">
    <property type="match status" value="2"/>
</dbReference>
<name>A0A923HZM2_9BURK</name>
<comment type="caution">
    <text evidence="6">The sequence shown here is derived from an EMBL/GenBank/DDBJ whole genome shotgun (WGS) entry which is preliminary data.</text>
</comment>
<accession>A0A923HZM2</accession>
<dbReference type="PANTHER" id="PTHR46847:SF1">
    <property type="entry name" value="D-ALLOSE-BINDING PERIPLASMIC PROTEIN-RELATED"/>
    <property type="match status" value="1"/>
</dbReference>
<dbReference type="GO" id="GO:0030313">
    <property type="term" value="C:cell envelope"/>
    <property type="evidence" value="ECO:0007669"/>
    <property type="project" value="UniProtKB-SubCell"/>
</dbReference>
<dbReference type="AlphaFoldDB" id="A0A923HZM2"/>
<comment type="subcellular location">
    <subcellularLocation>
        <location evidence="1">Cell envelope</location>
    </subcellularLocation>
</comment>
<reference evidence="6" key="1">
    <citation type="submission" date="2020-08" db="EMBL/GenBank/DDBJ databases">
        <title>Novel species isolated from subtropical streams in China.</title>
        <authorList>
            <person name="Lu H."/>
        </authorList>
    </citation>
    <scope>NUCLEOTIDE SEQUENCE</scope>
    <source>
        <strain evidence="6">CY7W</strain>
    </source>
</reference>
<evidence type="ECO:0000313" key="6">
    <source>
        <dbReference type="EMBL" id="MBC3934262.1"/>
    </source>
</evidence>
<organism evidence="6 7">
    <name type="scientific">Undibacterium rugosum</name>
    <dbReference type="NCBI Taxonomy" id="2762291"/>
    <lineage>
        <taxon>Bacteria</taxon>
        <taxon>Pseudomonadati</taxon>
        <taxon>Pseudomonadota</taxon>
        <taxon>Betaproteobacteria</taxon>
        <taxon>Burkholderiales</taxon>
        <taxon>Oxalobacteraceae</taxon>
        <taxon>Undibacterium</taxon>
    </lineage>
</organism>
<dbReference type="InterPro" id="IPR025997">
    <property type="entry name" value="SBP_2_dom"/>
</dbReference>
<evidence type="ECO:0000259" key="5">
    <source>
        <dbReference type="Pfam" id="PF13407"/>
    </source>
</evidence>
<feature type="signal peptide" evidence="4">
    <location>
        <begin position="1"/>
        <end position="21"/>
    </location>
</feature>
<evidence type="ECO:0000256" key="1">
    <source>
        <dbReference type="ARBA" id="ARBA00004196"/>
    </source>
</evidence>
<keyword evidence="7" id="KW-1185">Reference proteome</keyword>
<dbReference type="RefSeq" id="WP_186879885.1">
    <property type="nucleotide sequence ID" value="NZ_JACOGG010000002.1"/>
</dbReference>